<evidence type="ECO:0000313" key="1">
    <source>
        <dbReference type="EMBL" id="MFC6038393.1"/>
    </source>
</evidence>
<dbReference type="EMBL" id="JBHSRI010000002">
    <property type="protein sequence ID" value="MFC6038393.1"/>
    <property type="molecule type" value="Genomic_DNA"/>
</dbReference>
<organism evidence="1 2">
    <name type="scientific">Paenisporosarcina macmurdoensis</name>
    <dbReference type="NCBI Taxonomy" id="212659"/>
    <lineage>
        <taxon>Bacteria</taxon>
        <taxon>Bacillati</taxon>
        <taxon>Bacillota</taxon>
        <taxon>Bacilli</taxon>
        <taxon>Bacillales</taxon>
        <taxon>Caryophanaceae</taxon>
        <taxon>Paenisporosarcina</taxon>
    </lineage>
</organism>
<sequence length="187" mass="21915">MGNSFLICYLEEIISEEDFFQSQQKTLLDDEGPSELTYQQVVEQFYLGLNKYSAHNDLRVNSKGRTKNHVFNFYYQPYKFNFYLNQDTNLLLIRVKTDVATDFVGKLNSQKALIAFPIKINFQKFISQIENISGAWFADLKKNHLSSAGYFGKNVKEARNIKKLLFMVIFQLLLFDTNLHILKTKFH</sequence>
<comment type="caution">
    <text evidence="1">The sequence shown here is derived from an EMBL/GenBank/DDBJ whole genome shotgun (WGS) entry which is preliminary data.</text>
</comment>
<proteinExistence type="predicted"/>
<protein>
    <submittedName>
        <fullName evidence="1">Uncharacterized protein</fullName>
    </submittedName>
</protein>
<keyword evidence="2" id="KW-1185">Reference proteome</keyword>
<name>A0ABW1L532_9BACL</name>
<gene>
    <name evidence="1" type="ORF">ACFPYN_02885</name>
</gene>
<evidence type="ECO:0000313" key="2">
    <source>
        <dbReference type="Proteomes" id="UP001596170"/>
    </source>
</evidence>
<dbReference type="Proteomes" id="UP001596170">
    <property type="component" value="Unassembled WGS sequence"/>
</dbReference>
<accession>A0ABW1L532</accession>
<dbReference type="RefSeq" id="WP_377732409.1">
    <property type="nucleotide sequence ID" value="NZ_JBHSRI010000002.1"/>
</dbReference>
<reference evidence="2" key="1">
    <citation type="journal article" date="2019" name="Int. J. Syst. Evol. Microbiol.">
        <title>The Global Catalogue of Microorganisms (GCM) 10K type strain sequencing project: providing services to taxonomists for standard genome sequencing and annotation.</title>
        <authorList>
            <consortium name="The Broad Institute Genomics Platform"/>
            <consortium name="The Broad Institute Genome Sequencing Center for Infectious Disease"/>
            <person name="Wu L."/>
            <person name="Ma J."/>
        </authorList>
    </citation>
    <scope>NUCLEOTIDE SEQUENCE [LARGE SCALE GENOMIC DNA]</scope>
    <source>
        <strain evidence="2">CCUG 54527</strain>
    </source>
</reference>